<gene>
    <name evidence="2" type="ORF">SAMN04488522_10420</name>
</gene>
<dbReference type="AlphaFoldDB" id="A0A1M5G2R7"/>
<dbReference type="RefSeq" id="WP_073232771.1">
    <property type="nucleotide sequence ID" value="NZ_FQUQ01000004.1"/>
</dbReference>
<organism evidence="2 3">
    <name type="scientific">Pedobacter caeni</name>
    <dbReference type="NCBI Taxonomy" id="288992"/>
    <lineage>
        <taxon>Bacteria</taxon>
        <taxon>Pseudomonadati</taxon>
        <taxon>Bacteroidota</taxon>
        <taxon>Sphingobacteriia</taxon>
        <taxon>Sphingobacteriales</taxon>
        <taxon>Sphingobacteriaceae</taxon>
        <taxon>Pedobacter</taxon>
    </lineage>
</organism>
<sequence>MKTKFTNLRLIAVAFFLFALPFSVLADSYPLYLCGGATANLKPDATVEAGLVVGDQVVWQEWSTADAPMGSATPLSVTVAGTAPVFTVSNALSTGEHRFKVFIISASPNTCSGDVSPAFSLYVLPEATLALGAPSNASFCQGASNPTTQSSVIPANATAIAPALTDVSYAYTWTATKGGVAVGDVSTIGVASGNTFTLNNTAGAGAYIFTASIKYVVAAGVLKSGDTNGCVKTSAPSSTITVTPKPATPTILIAP</sequence>
<evidence type="ECO:0000313" key="3">
    <source>
        <dbReference type="Proteomes" id="UP000184287"/>
    </source>
</evidence>
<dbReference type="STRING" id="288992.SAMN04488522_10420"/>
<reference evidence="3" key="1">
    <citation type="submission" date="2016-11" db="EMBL/GenBank/DDBJ databases">
        <authorList>
            <person name="Varghese N."/>
            <person name="Submissions S."/>
        </authorList>
    </citation>
    <scope>NUCLEOTIDE SEQUENCE [LARGE SCALE GENOMIC DNA]</scope>
    <source>
        <strain evidence="3">DSM 16990</strain>
    </source>
</reference>
<dbReference type="EMBL" id="FQUQ01000004">
    <property type="protein sequence ID" value="SHF97741.1"/>
    <property type="molecule type" value="Genomic_DNA"/>
</dbReference>
<keyword evidence="3" id="KW-1185">Reference proteome</keyword>
<accession>A0A1M5G2R7</accession>
<protein>
    <submittedName>
        <fullName evidence="2">Uncharacterized protein</fullName>
    </submittedName>
</protein>
<feature type="signal peptide" evidence="1">
    <location>
        <begin position="1"/>
        <end position="26"/>
    </location>
</feature>
<feature type="chain" id="PRO_5009910298" evidence="1">
    <location>
        <begin position="27"/>
        <end position="255"/>
    </location>
</feature>
<dbReference type="Proteomes" id="UP000184287">
    <property type="component" value="Unassembled WGS sequence"/>
</dbReference>
<name>A0A1M5G2R7_9SPHI</name>
<keyword evidence="1" id="KW-0732">Signal</keyword>
<evidence type="ECO:0000313" key="2">
    <source>
        <dbReference type="EMBL" id="SHF97741.1"/>
    </source>
</evidence>
<evidence type="ECO:0000256" key="1">
    <source>
        <dbReference type="SAM" id="SignalP"/>
    </source>
</evidence>
<dbReference type="OrthoDB" id="756364at2"/>
<proteinExistence type="predicted"/>